<dbReference type="PROSITE" id="PS50001">
    <property type="entry name" value="SH2"/>
    <property type="match status" value="1"/>
</dbReference>
<dbReference type="SMART" id="SM00167">
    <property type="entry name" value="VPS9"/>
    <property type="match status" value="1"/>
</dbReference>
<feature type="compositionally biased region" description="Pro residues" evidence="3">
    <location>
        <begin position="281"/>
        <end position="293"/>
    </location>
</feature>
<dbReference type="InterPro" id="IPR045046">
    <property type="entry name" value="Vps9-like"/>
</dbReference>
<evidence type="ECO:0000256" key="3">
    <source>
        <dbReference type="SAM" id="MobiDB-lite"/>
    </source>
</evidence>
<evidence type="ECO:0000313" key="7">
    <source>
        <dbReference type="Proteomes" id="UP001166052"/>
    </source>
</evidence>
<sequence length="838" mass="94115">MEEDPIYDSPDSQQCHPTHTRGSLNRISILDRLILTHPVWLQLSINCATALHILQREPPGSFLVRKSNTSQKKVLCVRLADDTMPSFVRQFTIQTKDSTFSLENSAISFPDLCRLISFYCLSRDVLPFPLILPEAIAKATSHKQLEAISHMGVAKQNDSKDIAWAPLEKPSWKTYKLFAQEFWSSPLNFRGPRSAPSPPDLPPIHPADCCTPQENTTVFNEFCQLHTRSPFELDCGTGQGALCFINPLFLQEQQGKGALLKRNQFKRSFKVRVSTENSSPLSPPAMPPPPPPLLKKEKSSTGRGNPATCSEEDSEYMLPCVAFARKASYNLGDVTGFSKGLPLSPTAEEEDYQMPKILQQESNKDVPEKLPPAIPGDEDLVLMLDQGQAPSLNELDSCSSMSSLEEVEESVERPPLTRGTSSPTLPTPRHRPNMSALRKMSEVLYSFFAPEKRIARLVEDLSRDRRTTFGMLVQDFLTLQRESREEYASSGAMLQAVRGFINEAKSLLLDCGELEPPIETLLPDEDNEFVLEKALYRCILKPLKAHIDIRLRTFHTDDGSLQMMKNSLQMSQEGALKRFEVKVPVPNSHGIERVRQKLTTMQKAYSPIDKIILLLQACKCIYTAMRSGSGSDHGADEFLPALSYVLVQCNMPDLPQQVEYMMELLEPSLLTGEGGYYLTSVYASLCLIQSPPEVQPKCLLTQEMRESIKQWSKRRGTEANNLRATRDSQKFLHVVHTEADTSEVKMVVMKKTDSVESFMEKCAQKFGISEADSYGLFLRSEGDMRQLPLDCHLQDITSQLDSGFSLIYQRYGQDFSKTRKLTRGGAIDLTEQLQSSTC</sequence>
<feature type="domain" description="SH2" evidence="4">
    <location>
        <begin position="40"/>
        <end position="134"/>
    </location>
</feature>
<dbReference type="PANTHER" id="PTHR23101:SF127">
    <property type="entry name" value="RAS AND RAB INTERACTOR 1-RELATED"/>
    <property type="match status" value="1"/>
</dbReference>
<organism evidence="6 7">
    <name type="scientific">Polypterus senegalus</name>
    <name type="common">Senegal bichir</name>
    <dbReference type="NCBI Taxonomy" id="55291"/>
    <lineage>
        <taxon>Eukaryota</taxon>
        <taxon>Metazoa</taxon>
        <taxon>Chordata</taxon>
        <taxon>Craniata</taxon>
        <taxon>Vertebrata</taxon>
        <taxon>Euteleostomi</taxon>
        <taxon>Actinopterygii</taxon>
        <taxon>Polypteriformes</taxon>
        <taxon>Polypteridae</taxon>
        <taxon>Polypterus</taxon>
    </lineage>
</organism>
<dbReference type="Gene3D" id="1.20.1050.80">
    <property type="entry name" value="VPS9 domain"/>
    <property type="match status" value="1"/>
</dbReference>
<dbReference type="SUPFAM" id="SSF109993">
    <property type="entry name" value="VPS9 domain"/>
    <property type="match status" value="1"/>
</dbReference>
<dbReference type="PROSITE" id="PS51205">
    <property type="entry name" value="VPS9"/>
    <property type="match status" value="1"/>
</dbReference>
<dbReference type="Proteomes" id="UP001166052">
    <property type="component" value="Unassembled WGS sequence"/>
</dbReference>
<name>A0ABS2YSW9_POLSE</name>
<comment type="caution">
    <text evidence="6">The sequence shown here is derived from an EMBL/GenBank/DDBJ whole genome shotgun (WGS) entry which is preliminary data.</text>
</comment>
<evidence type="ECO:0000256" key="1">
    <source>
        <dbReference type="ARBA" id="ARBA00022468"/>
    </source>
</evidence>
<dbReference type="PANTHER" id="PTHR23101">
    <property type="entry name" value="RAB GDP/GTP EXCHANGE FACTOR"/>
    <property type="match status" value="1"/>
</dbReference>
<evidence type="ECO:0000256" key="2">
    <source>
        <dbReference type="PROSITE-ProRule" id="PRU00191"/>
    </source>
</evidence>
<protein>
    <submittedName>
        <fullName evidence="6">RIN1 protein</fullName>
    </submittedName>
</protein>
<accession>A0ABS2YSW9</accession>
<feature type="domain" description="VPS9" evidence="5">
    <location>
        <begin position="555"/>
        <end position="697"/>
    </location>
</feature>
<dbReference type="EMBL" id="JAAWVN010003672">
    <property type="protein sequence ID" value="MBN3289553.1"/>
    <property type="molecule type" value="Genomic_DNA"/>
</dbReference>
<feature type="region of interest" description="Disordered" evidence="3">
    <location>
        <begin position="271"/>
        <end position="311"/>
    </location>
</feature>
<reference evidence="6" key="1">
    <citation type="journal article" date="2021" name="Cell">
        <title>Tracing the genetic footprints of vertebrate landing in non-teleost ray-finned fishes.</title>
        <authorList>
            <person name="Bi X."/>
            <person name="Wang K."/>
            <person name="Yang L."/>
            <person name="Pan H."/>
            <person name="Jiang H."/>
            <person name="Wei Q."/>
            <person name="Fang M."/>
            <person name="Yu H."/>
            <person name="Zhu C."/>
            <person name="Cai Y."/>
            <person name="He Y."/>
            <person name="Gan X."/>
            <person name="Zeng H."/>
            <person name="Yu D."/>
            <person name="Zhu Y."/>
            <person name="Jiang H."/>
            <person name="Qiu Q."/>
            <person name="Yang H."/>
            <person name="Zhang Y.E."/>
            <person name="Wang W."/>
            <person name="Zhu M."/>
            <person name="He S."/>
            <person name="Zhang G."/>
        </authorList>
    </citation>
    <scope>NUCLEOTIDE SEQUENCE</scope>
    <source>
        <strain evidence="6">Bchr_001</strain>
    </source>
</reference>
<feature type="region of interest" description="Disordered" evidence="3">
    <location>
        <begin position="391"/>
        <end position="432"/>
    </location>
</feature>
<dbReference type="SUPFAM" id="SSF55550">
    <property type="entry name" value="SH2 domain"/>
    <property type="match status" value="1"/>
</dbReference>
<keyword evidence="1" id="KW-0343">GTPase activation</keyword>
<feature type="compositionally biased region" description="Polar residues" evidence="3">
    <location>
        <begin position="10"/>
        <end position="20"/>
    </location>
</feature>
<dbReference type="Gene3D" id="3.30.505.10">
    <property type="entry name" value="SH2 domain"/>
    <property type="match status" value="1"/>
</dbReference>
<dbReference type="Pfam" id="PF23268">
    <property type="entry name" value="RIN1"/>
    <property type="match status" value="1"/>
</dbReference>
<keyword evidence="7" id="KW-1185">Reference proteome</keyword>
<dbReference type="InterPro" id="IPR003123">
    <property type="entry name" value="VPS9"/>
</dbReference>
<evidence type="ECO:0000259" key="4">
    <source>
        <dbReference type="PROSITE" id="PS50001"/>
    </source>
</evidence>
<dbReference type="SMART" id="SM00252">
    <property type="entry name" value="SH2"/>
    <property type="match status" value="1"/>
</dbReference>
<feature type="region of interest" description="Disordered" evidence="3">
    <location>
        <begin position="1"/>
        <end position="20"/>
    </location>
</feature>
<dbReference type="InterPro" id="IPR036860">
    <property type="entry name" value="SH2_dom_sf"/>
</dbReference>
<evidence type="ECO:0000259" key="5">
    <source>
        <dbReference type="PROSITE" id="PS51205"/>
    </source>
</evidence>
<gene>
    <name evidence="6" type="primary">Rin1</name>
    <name evidence="6" type="ORF">GTO92_0012182</name>
</gene>
<evidence type="ECO:0000313" key="6">
    <source>
        <dbReference type="EMBL" id="MBN3289553.1"/>
    </source>
</evidence>
<dbReference type="Pfam" id="PF02204">
    <property type="entry name" value="VPS9"/>
    <property type="match status" value="1"/>
</dbReference>
<dbReference type="InterPro" id="IPR000980">
    <property type="entry name" value="SH2"/>
</dbReference>
<proteinExistence type="predicted"/>
<feature type="compositionally biased region" description="Low complexity" evidence="3">
    <location>
        <begin position="391"/>
        <end position="404"/>
    </location>
</feature>
<feature type="non-terminal residue" evidence="6">
    <location>
        <position position="838"/>
    </location>
</feature>
<dbReference type="Pfam" id="PF00017">
    <property type="entry name" value="SH2"/>
    <property type="match status" value="1"/>
</dbReference>
<dbReference type="InterPro" id="IPR037191">
    <property type="entry name" value="VPS9_dom_sf"/>
</dbReference>
<keyword evidence="2" id="KW-0727">SH2 domain</keyword>
<feature type="non-terminal residue" evidence="6">
    <location>
        <position position="1"/>
    </location>
</feature>